<gene>
    <name evidence="11 13 14" type="ORF">SRAE_1000304100</name>
</gene>
<reference evidence="11" key="1">
    <citation type="submission" date="2014-09" db="EMBL/GenBank/DDBJ databases">
        <authorList>
            <person name="Aslett A.Martin."/>
        </authorList>
    </citation>
    <scope>NUCLEOTIDE SEQUENCE</scope>
    <source>
        <strain evidence="11">ED321 Heterogonic</strain>
    </source>
</reference>
<comment type="subcellular location">
    <subcellularLocation>
        <location evidence="1">Nucleus</location>
        <location evidence="1">Nucleoplasm</location>
    </subcellularLocation>
</comment>
<dbReference type="Gene3D" id="1.25.40.10">
    <property type="entry name" value="Tetratricopeptide repeat domain"/>
    <property type="match status" value="1"/>
</dbReference>
<evidence type="ECO:0000256" key="1">
    <source>
        <dbReference type="ARBA" id="ARBA00004642"/>
    </source>
</evidence>
<dbReference type="GO" id="GO:0005654">
    <property type="term" value="C:nucleoplasm"/>
    <property type="evidence" value="ECO:0007669"/>
    <property type="project" value="UniProtKB-SubCell"/>
</dbReference>
<sequence length="594" mass="68584">MTNTNFKPHENPSSDAYDLIALGEYFRQCNPPKLKLSLKCLMSTLHLNTPPNIKAECLYLTGKTLLLYTTNFREARQYLEIAYIAMKEIGSSMEIQRFEVVCLLAETMMDQQRYEHLKKLLRDEVAASIKHPKHNAKLILLLAECHARLNDTSSALYILNTGCEHFQKHNHYLIEAFTISAQTILLSQDPSCSPDDMTKRLTRLEQISRHYPSEWTCVMNLRVFCCAIQLCYLLSRGLLQSAKNCLKQLQTLVGVLASRELNLGNCEYYGTTWKIMSPEMFTAVTYTLTFMTNIMACNYEKVNKYYHIALNHLEEIRKFSKSSPYTLMERGTFELVEALEVVLYENMAQCNLVLARPSDCIQVVTLMLEKLKFDTTLQDDFKPAAHLILGMYCTFMYKYVEAEKQFLEVINKVRDKDVYLFANSCLALLYVLTNREIDYFKVYGKIIPNKINTHSVGIRFVTLFACGFHAYIVNRISDCRGYMNEIVDLAKEDNLFRIMSMALLMLAQIFESQEIDTIKKAYQYTATLGDNTLTIWLNKIIMKMHGSYGRISQAEVIQQATIQYINVIAEDRQKAESHASNSYINWTEGHLDFL</sequence>
<proteinExistence type="inferred from homology"/>
<keyword evidence="6" id="KW-0159">Chromosome partition</keyword>
<dbReference type="WBParaSite" id="SRAE_1000304100.1">
    <property type="protein sequence ID" value="SRAE_1000304100.1"/>
    <property type="gene ID" value="WBGene00259658"/>
</dbReference>
<dbReference type="WormBase" id="SRAE_1000304100">
    <property type="protein sequence ID" value="SRP01479"/>
    <property type="gene ID" value="WBGene00259658"/>
</dbReference>
<evidence type="ECO:0000256" key="6">
    <source>
        <dbReference type="ARBA" id="ARBA00022829"/>
    </source>
</evidence>
<evidence type="ECO:0000256" key="3">
    <source>
        <dbReference type="ARBA" id="ARBA00017198"/>
    </source>
</evidence>
<evidence type="ECO:0000256" key="8">
    <source>
        <dbReference type="ARBA" id="ARBA00023306"/>
    </source>
</evidence>
<dbReference type="GO" id="GO:0007059">
    <property type="term" value="P:chromosome segregation"/>
    <property type="evidence" value="ECO:0007669"/>
    <property type="project" value="UniProtKB-KW"/>
</dbReference>
<comment type="similarity">
    <text evidence="2">Belongs to the SCC4/mau-2 family.</text>
</comment>
<dbReference type="GO" id="GO:0007064">
    <property type="term" value="P:mitotic sister chromatid cohesion"/>
    <property type="evidence" value="ECO:0007669"/>
    <property type="project" value="InterPro"/>
</dbReference>
<evidence type="ECO:0000313" key="12">
    <source>
        <dbReference type="Proteomes" id="UP000035682"/>
    </source>
</evidence>
<keyword evidence="12" id="KW-1185">Reference proteome</keyword>
<dbReference type="PANTHER" id="PTHR21394">
    <property type="entry name" value="MAU2 CHROMATID COHESION FACTOR HOMOLOG"/>
    <property type="match status" value="1"/>
</dbReference>
<evidence type="ECO:0000256" key="10">
    <source>
        <dbReference type="ARBA" id="ARBA00030523"/>
    </source>
</evidence>
<dbReference type="STRING" id="34506.A0A090L9J1"/>
<dbReference type="EMBL" id="LN609528">
    <property type="protein sequence ID" value="CEF64788.1"/>
    <property type="molecule type" value="Genomic_DNA"/>
</dbReference>
<organism evidence="11">
    <name type="scientific">Strongyloides ratti</name>
    <name type="common">Parasitic roundworm</name>
    <dbReference type="NCBI Taxonomy" id="34506"/>
    <lineage>
        <taxon>Eukaryota</taxon>
        <taxon>Metazoa</taxon>
        <taxon>Ecdysozoa</taxon>
        <taxon>Nematoda</taxon>
        <taxon>Chromadorea</taxon>
        <taxon>Rhabditida</taxon>
        <taxon>Tylenchina</taxon>
        <taxon>Panagrolaimomorpha</taxon>
        <taxon>Strongyloidoidea</taxon>
        <taxon>Strongyloididae</taxon>
        <taxon>Strongyloides</taxon>
    </lineage>
</organism>
<evidence type="ECO:0000256" key="4">
    <source>
        <dbReference type="ARBA" id="ARBA00022618"/>
    </source>
</evidence>
<evidence type="ECO:0000313" key="11">
    <source>
        <dbReference type="EMBL" id="CEF64788.1"/>
    </source>
</evidence>
<evidence type="ECO:0000313" key="13">
    <source>
        <dbReference type="WBParaSite" id="SRAE_1000304100.1"/>
    </source>
</evidence>
<keyword evidence="7" id="KW-0539">Nucleus</keyword>
<keyword evidence="4" id="KW-0132">Cell division</keyword>
<name>A0A090L9J1_STRRB</name>
<dbReference type="OrthoDB" id="5565328at2759"/>
<accession>A0A090L9J1</accession>
<dbReference type="CTD" id="36377153"/>
<dbReference type="InterPro" id="IPR011990">
    <property type="entry name" value="TPR-like_helical_dom_sf"/>
</dbReference>
<dbReference type="InterPro" id="IPR019440">
    <property type="entry name" value="MAU2"/>
</dbReference>
<evidence type="ECO:0000256" key="5">
    <source>
        <dbReference type="ARBA" id="ARBA00022776"/>
    </source>
</evidence>
<evidence type="ECO:0000256" key="9">
    <source>
        <dbReference type="ARBA" id="ARBA00025632"/>
    </source>
</evidence>
<dbReference type="GO" id="GO:0051301">
    <property type="term" value="P:cell division"/>
    <property type="evidence" value="ECO:0007669"/>
    <property type="project" value="UniProtKB-KW"/>
</dbReference>
<dbReference type="RefSeq" id="XP_024503989.1">
    <property type="nucleotide sequence ID" value="XM_024650187.1"/>
</dbReference>
<dbReference type="Proteomes" id="UP000035682">
    <property type="component" value="Unplaced"/>
</dbReference>
<protein>
    <recommendedName>
        <fullName evidence="3">MAU2 chromatid cohesion factor homolog</fullName>
    </recommendedName>
    <alternativeName>
        <fullName evidence="10">Cohesin loading complex subunit SCC4 homolog</fullName>
    </alternativeName>
</protein>
<evidence type="ECO:0000313" key="14">
    <source>
        <dbReference type="WormBase" id="SRAE_1000304100"/>
    </source>
</evidence>
<dbReference type="GeneID" id="36377153"/>
<keyword evidence="8" id="KW-0131">Cell cycle</keyword>
<keyword evidence="5" id="KW-0498">Mitosis</keyword>
<reference evidence="13" key="3">
    <citation type="submission" date="2020-12" db="UniProtKB">
        <authorList>
            <consortium name="WormBaseParasite"/>
        </authorList>
    </citation>
    <scope>IDENTIFICATION</scope>
</reference>
<reference evidence="12" key="2">
    <citation type="submission" date="2014-09" db="EMBL/GenBank/DDBJ databases">
        <authorList>
            <person name="Martin A.A."/>
        </authorList>
    </citation>
    <scope>NUCLEOTIDE SEQUENCE</scope>
    <source>
        <strain evidence="12">ED321</strain>
    </source>
</reference>
<evidence type="ECO:0000256" key="2">
    <source>
        <dbReference type="ARBA" id="ARBA00008585"/>
    </source>
</evidence>
<dbReference type="OMA" id="QDAWYLS"/>
<comment type="function">
    <text evidence="9">Required for association of the cohesin complex with chromatin during interphase. Plays a role in sister chromatid cohesion and normal progression through prometaphase.</text>
</comment>
<dbReference type="AlphaFoldDB" id="A0A090L9J1"/>
<evidence type="ECO:0000256" key="7">
    <source>
        <dbReference type="ARBA" id="ARBA00023242"/>
    </source>
</evidence>